<evidence type="ECO:0000313" key="1">
    <source>
        <dbReference type="EMBL" id="KAJ9063441.1"/>
    </source>
</evidence>
<keyword evidence="2" id="KW-1185">Reference proteome</keyword>
<name>A0ACC2SMP7_9FUNG</name>
<gene>
    <name evidence="1" type="primary">SUV3_1</name>
    <name evidence="1" type="ORF">DSO57_1000034</name>
</gene>
<dbReference type="EC" id="3.6.4.13" evidence="1"/>
<keyword evidence="1" id="KW-0547">Nucleotide-binding</keyword>
<sequence length="732" mass="82801">MLFGSNFVSAGQRLQLTSVACRSTIVSAVAGPRHNFSRASSNASFVSTKKLLDRYSKKSIDHKPRKDYSAPNKSIKGKEDVRVASAMIGHSNSLKNLKSEEDPNFKKLKFNSCVSTFQGNHDIPKLMKSIGIEKGTYYKYLESFCRDIVLGKIRNATYSDCVKIHANQGSFGVERHLLTTYLSQLMPLLSHTEKKTLDFFLNMTDLSNPAASYPKARRMQRKIIMHVGPTNSGKTYRALEKLKSSNKGIYCGPLRLLAYEVWKRFIDQGLPCDLITGEERISAAEYFADPSKFSSMESKLNGYMAAQKPTPKESPFFHSQRLVSATTEMLSVNELYDIAVIDEIQLLGDQQRGWAWARALLGVQAHEIHLCGEASAVPIVKDICRELNEEVEVNEYKRLSPLEVSSTSLKGLYHDIQEGDCFVAFSRNSIFKHKSAIESITGLKCAVVYGKLPPENRAQQARLFNDPNSPYKVMVASDAVGMGLNLNIRRIIFDSLHKFDGKRIQRVPVPQIKQIAGRAGRFNTAFKDGVAMSFDREHSAYLAYAMNKATQYIKKIGIQPEFESLKLFSYQFPEDTLAQLLIKYTALASLNSRYFICFSEEHLGISLLLSSLPLTLEDRQIFLMAPINTRDKAVSQFAFKVAQAHAYGLVAHIDKLIEIPHHNFNAADPSVLEEFEVAHKCVMLYFWLSHRLPYTLNEVERAKVLKTIIEKRLEFLLPRVRPDRNSDPRFKK</sequence>
<comment type="caution">
    <text evidence="1">The sequence shown here is derived from an EMBL/GenBank/DDBJ whole genome shotgun (WGS) entry which is preliminary data.</text>
</comment>
<dbReference type="Proteomes" id="UP001165960">
    <property type="component" value="Unassembled WGS sequence"/>
</dbReference>
<keyword evidence="1" id="KW-0347">Helicase</keyword>
<protein>
    <submittedName>
        <fullName evidence="1">RNA helicase</fullName>
        <ecNumber evidence="1">3.6.4.13</ecNumber>
    </submittedName>
</protein>
<reference evidence="1" key="1">
    <citation type="submission" date="2022-04" db="EMBL/GenBank/DDBJ databases">
        <title>Genome of the entomopathogenic fungus Entomophthora muscae.</title>
        <authorList>
            <person name="Elya C."/>
            <person name="Lovett B.R."/>
            <person name="Lee E."/>
            <person name="Macias A.M."/>
            <person name="Hajek A.E."/>
            <person name="De Bivort B.L."/>
            <person name="Kasson M.T."/>
            <person name="De Fine Licht H.H."/>
            <person name="Stajich J.E."/>
        </authorList>
    </citation>
    <scope>NUCLEOTIDE SEQUENCE</scope>
    <source>
        <strain evidence="1">Berkeley</strain>
    </source>
</reference>
<proteinExistence type="predicted"/>
<keyword evidence="1" id="KW-0378">Hydrolase</keyword>
<dbReference type="EMBL" id="QTSX02004971">
    <property type="protein sequence ID" value="KAJ9063441.1"/>
    <property type="molecule type" value="Genomic_DNA"/>
</dbReference>
<evidence type="ECO:0000313" key="2">
    <source>
        <dbReference type="Proteomes" id="UP001165960"/>
    </source>
</evidence>
<keyword evidence="1" id="KW-0067">ATP-binding</keyword>
<organism evidence="1 2">
    <name type="scientific">Entomophthora muscae</name>
    <dbReference type="NCBI Taxonomy" id="34485"/>
    <lineage>
        <taxon>Eukaryota</taxon>
        <taxon>Fungi</taxon>
        <taxon>Fungi incertae sedis</taxon>
        <taxon>Zoopagomycota</taxon>
        <taxon>Entomophthoromycotina</taxon>
        <taxon>Entomophthoromycetes</taxon>
        <taxon>Entomophthorales</taxon>
        <taxon>Entomophthoraceae</taxon>
        <taxon>Entomophthora</taxon>
    </lineage>
</organism>
<accession>A0ACC2SMP7</accession>